<dbReference type="PANTHER" id="PTHR47690">
    <property type="entry name" value="GLUCOKINASE"/>
    <property type="match status" value="1"/>
</dbReference>
<protein>
    <submittedName>
        <fullName evidence="4">Glucokinase</fullName>
        <ecNumber evidence="4">2.7.1.2</ecNumber>
    </submittedName>
</protein>
<evidence type="ECO:0000256" key="2">
    <source>
        <dbReference type="ARBA" id="ARBA00022777"/>
    </source>
</evidence>
<dbReference type="Pfam" id="PF02685">
    <property type="entry name" value="Glucokinase"/>
    <property type="match status" value="1"/>
</dbReference>
<dbReference type="EC" id="2.7.1.2" evidence="4"/>
<organism evidence="4 5">
    <name type="scientific">Sphingomonas japonica</name>
    <dbReference type="NCBI Taxonomy" id="511662"/>
    <lineage>
        <taxon>Bacteria</taxon>
        <taxon>Pseudomonadati</taxon>
        <taxon>Pseudomonadota</taxon>
        <taxon>Alphaproteobacteria</taxon>
        <taxon>Sphingomonadales</taxon>
        <taxon>Sphingomonadaceae</taxon>
        <taxon>Sphingomonas</taxon>
    </lineage>
</organism>
<dbReference type="InterPro" id="IPR003836">
    <property type="entry name" value="Glucokinase"/>
</dbReference>
<dbReference type="EMBL" id="JAASQP010000001">
    <property type="protein sequence ID" value="NIJ23172.1"/>
    <property type="molecule type" value="Genomic_DNA"/>
</dbReference>
<comment type="caution">
    <text evidence="4">The sequence shown here is derived from an EMBL/GenBank/DDBJ whole genome shotgun (WGS) entry which is preliminary data.</text>
</comment>
<evidence type="ECO:0000313" key="4">
    <source>
        <dbReference type="EMBL" id="NIJ23172.1"/>
    </source>
</evidence>
<dbReference type="InterPro" id="IPR050201">
    <property type="entry name" value="Bacterial_glucokinase"/>
</dbReference>
<sequence length="318" mass="32091">MTGIALGLVADIGRVSVRFGLTGGTSGIAPSDVQSFNASDHPSFTSALIAYLTAVGLRDATLPSVLAVAGAARGDVINLTGSRWYISLAGVEAVLRAKPVALNECAASALALTLLGPSDFLPLPGPPPRPIAAGGNYLVVAPGTGLGIAALLTQGGRLVPIQSEAGHMMLAARGAEENRLVEALTRRGTVASVEALLSASGLVSAYAALAETPAPGLAPEDVTRNASRDPAAAAALGMFIDQLGSVIGDLVLAFGAWDGVFLTGSIARAIRPRIAGTGFRERLEAKAAFRRQLCDVPVSVVGRSQLELLGAAVALSGA</sequence>
<evidence type="ECO:0000256" key="1">
    <source>
        <dbReference type="ARBA" id="ARBA00022679"/>
    </source>
</evidence>
<accession>A0ABX0U1D4</accession>
<dbReference type="Proteomes" id="UP000788153">
    <property type="component" value="Unassembled WGS sequence"/>
</dbReference>
<keyword evidence="1 4" id="KW-0808">Transferase</keyword>
<dbReference type="GO" id="GO:0004340">
    <property type="term" value="F:glucokinase activity"/>
    <property type="evidence" value="ECO:0007669"/>
    <property type="project" value="UniProtKB-EC"/>
</dbReference>
<keyword evidence="5" id="KW-1185">Reference proteome</keyword>
<dbReference type="RefSeq" id="WP_140048325.1">
    <property type="nucleotide sequence ID" value="NZ_BAAAEV010000001.1"/>
</dbReference>
<proteinExistence type="inferred from homology"/>
<name>A0ABX0U1D4_9SPHN</name>
<dbReference type="CDD" id="cd24008">
    <property type="entry name" value="ASKHA_NBD_GLK"/>
    <property type="match status" value="1"/>
</dbReference>
<dbReference type="Gene3D" id="3.40.367.20">
    <property type="match status" value="1"/>
</dbReference>
<reference evidence="4 5" key="1">
    <citation type="submission" date="2020-03" db="EMBL/GenBank/DDBJ databases">
        <title>Genomic Encyclopedia of Type Strains, Phase IV (KMG-IV): sequencing the most valuable type-strain genomes for metagenomic binning, comparative biology and taxonomic classification.</title>
        <authorList>
            <person name="Goeker M."/>
        </authorList>
    </citation>
    <scope>NUCLEOTIDE SEQUENCE [LARGE SCALE GENOMIC DNA]</scope>
    <source>
        <strain evidence="4 5">DSM 22753</strain>
    </source>
</reference>
<evidence type="ECO:0000256" key="3">
    <source>
        <dbReference type="RuleBase" id="RU004046"/>
    </source>
</evidence>
<comment type="similarity">
    <text evidence="3">Belongs to the bacterial glucokinase family.</text>
</comment>
<dbReference type="SUPFAM" id="SSF53067">
    <property type="entry name" value="Actin-like ATPase domain"/>
    <property type="match status" value="1"/>
</dbReference>
<keyword evidence="2" id="KW-0418">Kinase</keyword>
<dbReference type="Gene3D" id="3.30.420.40">
    <property type="match status" value="1"/>
</dbReference>
<gene>
    <name evidence="4" type="ORF">FHT01_000714</name>
</gene>
<dbReference type="InterPro" id="IPR043129">
    <property type="entry name" value="ATPase_NBD"/>
</dbReference>
<dbReference type="PANTHER" id="PTHR47690:SF1">
    <property type="entry name" value="GLUCOKINASE"/>
    <property type="match status" value="1"/>
</dbReference>
<evidence type="ECO:0000313" key="5">
    <source>
        <dbReference type="Proteomes" id="UP000788153"/>
    </source>
</evidence>